<proteinExistence type="predicted"/>
<dbReference type="GeneID" id="90922011"/>
<reference evidence="1 2" key="1">
    <citation type="submission" date="2017-09" db="EMBL/GenBank/DDBJ databases">
        <authorList>
            <person name="Lee N."/>
            <person name="Cho B.-K."/>
        </authorList>
    </citation>
    <scope>NUCLEOTIDE SEQUENCE [LARGE SCALE GENOMIC DNA]</scope>
    <source>
        <strain evidence="1 2">ATCC 23948</strain>
    </source>
</reference>
<dbReference type="Proteomes" id="UP000325458">
    <property type="component" value="Chromosome"/>
</dbReference>
<gene>
    <name evidence="1" type="ORF">CP981_01505</name>
</gene>
<evidence type="ECO:0000313" key="1">
    <source>
        <dbReference type="EMBL" id="QEV50524.1"/>
    </source>
</evidence>
<evidence type="ECO:0000313" key="2">
    <source>
        <dbReference type="Proteomes" id="UP000325458"/>
    </source>
</evidence>
<accession>A0AAE6TKC5</accession>
<dbReference type="RefSeq" id="WP_085923189.1">
    <property type="nucleotide sequence ID" value="NZ_BAABSS010000115.1"/>
</dbReference>
<organism evidence="1 2">
    <name type="scientific">Streptomyces platensis</name>
    <dbReference type="NCBI Taxonomy" id="58346"/>
    <lineage>
        <taxon>Bacteria</taxon>
        <taxon>Bacillati</taxon>
        <taxon>Actinomycetota</taxon>
        <taxon>Actinomycetes</taxon>
        <taxon>Kitasatosporales</taxon>
        <taxon>Streptomycetaceae</taxon>
        <taxon>Streptomyces</taxon>
    </lineage>
</organism>
<protein>
    <submittedName>
        <fullName evidence="1">Uncharacterized protein</fullName>
    </submittedName>
</protein>
<dbReference type="KEGG" id="spla:CP981_01505"/>
<name>A0AAE6TKC5_STRPT</name>
<sequence length="59" mass="6055">MQSDLGVLGVFELAVDAGFEAEAVGGKAQVGTWVLGDVGREVVVEVEGDLSAQPGQPRN</sequence>
<dbReference type="EMBL" id="CP023691">
    <property type="protein sequence ID" value="QEV50524.1"/>
    <property type="molecule type" value="Genomic_DNA"/>
</dbReference>
<dbReference type="AlphaFoldDB" id="A0AAE6TKC5"/>